<dbReference type="GO" id="GO:0000155">
    <property type="term" value="F:phosphorelay sensor kinase activity"/>
    <property type="evidence" value="ECO:0007669"/>
    <property type="project" value="InterPro"/>
</dbReference>
<keyword evidence="5 9" id="KW-0418">Kinase</keyword>
<keyword evidence="3" id="KW-0597">Phosphoprotein</keyword>
<dbReference type="AlphaFoldDB" id="A0A7C4PLS7"/>
<dbReference type="InterPro" id="IPR003594">
    <property type="entry name" value="HATPase_dom"/>
</dbReference>
<dbReference type="PRINTS" id="PR00344">
    <property type="entry name" value="BCTRLSENSOR"/>
</dbReference>
<dbReference type="InterPro" id="IPR036890">
    <property type="entry name" value="HATPase_C_sf"/>
</dbReference>
<comment type="caution">
    <text evidence="9">The sequence shown here is derived from an EMBL/GenBank/DDBJ whole genome shotgun (WGS) entry which is preliminary data.</text>
</comment>
<dbReference type="InterPro" id="IPR003661">
    <property type="entry name" value="HisK_dim/P_dom"/>
</dbReference>
<name>A0A7C4PLS7_9CHLR</name>
<dbReference type="FunFam" id="1.10.287.130:FF:000001">
    <property type="entry name" value="Two-component sensor histidine kinase"/>
    <property type="match status" value="1"/>
</dbReference>
<dbReference type="SUPFAM" id="SSF55781">
    <property type="entry name" value="GAF domain-like"/>
    <property type="match status" value="1"/>
</dbReference>
<dbReference type="InterPro" id="IPR036097">
    <property type="entry name" value="HisK_dim/P_sf"/>
</dbReference>
<dbReference type="FunFam" id="3.30.565.10:FF:000006">
    <property type="entry name" value="Sensor histidine kinase WalK"/>
    <property type="match status" value="1"/>
</dbReference>
<evidence type="ECO:0000256" key="5">
    <source>
        <dbReference type="ARBA" id="ARBA00022777"/>
    </source>
</evidence>
<dbReference type="Pfam" id="PF00512">
    <property type="entry name" value="HisKA"/>
    <property type="match status" value="1"/>
</dbReference>
<sequence>MTEPEPTTISPDAWHLYEISRIVTQSSDWNHALDQIVPLIRTLIIFDNLAVYLADPIHQNLDVMYARAVGRGRSAEADITWGEELATLIMDHPETTVREPENDPSRSRLERPFQLGIPLCIGKRPLGAVIFIRFGGPPFSPRYIQLAEFIAQQISLLVERQNLQRAYDLLEAQSQEARLQEDFISTITHELRTPLGFIKGYTTTLLRSDTTWDQPTQQEFLKIIDQETDRLQELIENLLDSARLQSGTLRMEFQAVRLDTLVRSVIERTRLHHPEFNAQLECTPSPLPTLQGDPKRLAQVFENLFSNAIKYAPGSEVWVKINLNDREAFITVEDHGPGIPNRFLPHLFERFFRNPEVAPSIHGSGLGLFICKKIILAHQGNIHATSVVGQGTTFHITLPRTLDRGNLESVLREEP</sequence>
<dbReference type="EC" id="2.7.13.3" evidence="2"/>
<dbReference type="Pfam" id="PF02518">
    <property type="entry name" value="HATPase_c"/>
    <property type="match status" value="1"/>
</dbReference>
<dbReference type="Gene3D" id="1.10.287.130">
    <property type="match status" value="1"/>
</dbReference>
<protein>
    <recommendedName>
        <fullName evidence="2">histidine kinase</fullName>
        <ecNumber evidence="2">2.7.13.3</ecNumber>
    </recommendedName>
</protein>
<evidence type="ECO:0000256" key="2">
    <source>
        <dbReference type="ARBA" id="ARBA00012438"/>
    </source>
</evidence>
<dbReference type="InterPro" id="IPR004358">
    <property type="entry name" value="Sig_transdc_His_kin-like_C"/>
</dbReference>
<evidence type="ECO:0000259" key="8">
    <source>
        <dbReference type="PROSITE" id="PS50109"/>
    </source>
</evidence>
<evidence type="ECO:0000256" key="1">
    <source>
        <dbReference type="ARBA" id="ARBA00000085"/>
    </source>
</evidence>
<dbReference type="SUPFAM" id="SSF55874">
    <property type="entry name" value="ATPase domain of HSP90 chaperone/DNA topoisomerase II/histidine kinase"/>
    <property type="match status" value="1"/>
</dbReference>
<keyword evidence="7" id="KW-0472">Membrane</keyword>
<dbReference type="SMART" id="SM00388">
    <property type="entry name" value="HisKA"/>
    <property type="match status" value="1"/>
</dbReference>
<dbReference type="PANTHER" id="PTHR43711">
    <property type="entry name" value="TWO-COMPONENT HISTIDINE KINASE"/>
    <property type="match status" value="1"/>
</dbReference>
<accession>A0A7C4PLS7</accession>
<comment type="catalytic activity">
    <reaction evidence="1">
        <text>ATP + protein L-histidine = ADP + protein N-phospho-L-histidine.</text>
        <dbReference type="EC" id="2.7.13.3"/>
    </reaction>
</comment>
<dbReference type="SUPFAM" id="SSF47384">
    <property type="entry name" value="Homodimeric domain of signal transducing histidine kinase"/>
    <property type="match status" value="1"/>
</dbReference>
<feature type="domain" description="Histidine kinase" evidence="8">
    <location>
        <begin position="186"/>
        <end position="402"/>
    </location>
</feature>
<gene>
    <name evidence="9" type="ORF">ENT37_14595</name>
</gene>
<organism evidence="9">
    <name type="scientific">Anaerolinea thermolimosa</name>
    <dbReference type="NCBI Taxonomy" id="229919"/>
    <lineage>
        <taxon>Bacteria</taxon>
        <taxon>Bacillati</taxon>
        <taxon>Chloroflexota</taxon>
        <taxon>Anaerolineae</taxon>
        <taxon>Anaerolineales</taxon>
        <taxon>Anaerolineaceae</taxon>
        <taxon>Anaerolinea</taxon>
    </lineage>
</organism>
<evidence type="ECO:0000313" key="9">
    <source>
        <dbReference type="EMBL" id="HGS23080.1"/>
    </source>
</evidence>
<dbReference type="PANTHER" id="PTHR43711:SF1">
    <property type="entry name" value="HISTIDINE KINASE 1"/>
    <property type="match status" value="1"/>
</dbReference>
<dbReference type="PROSITE" id="PS50109">
    <property type="entry name" value="HIS_KIN"/>
    <property type="match status" value="1"/>
</dbReference>
<proteinExistence type="predicted"/>
<dbReference type="InterPro" id="IPR029016">
    <property type="entry name" value="GAF-like_dom_sf"/>
</dbReference>
<evidence type="ECO:0000256" key="7">
    <source>
        <dbReference type="ARBA" id="ARBA00023136"/>
    </source>
</evidence>
<dbReference type="EMBL" id="DSYK01000735">
    <property type="protein sequence ID" value="HGS23080.1"/>
    <property type="molecule type" value="Genomic_DNA"/>
</dbReference>
<evidence type="ECO:0000256" key="4">
    <source>
        <dbReference type="ARBA" id="ARBA00022679"/>
    </source>
</evidence>
<evidence type="ECO:0000256" key="3">
    <source>
        <dbReference type="ARBA" id="ARBA00022553"/>
    </source>
</evidence>
<keyword evidence="4" id="KW-0808">Transferase</keyword>
<dbReference type="Gene3D" id="3.30.450.40">
    <property type="match status" value="1"/>
</dbReference>
<keyword evidence="6" id="KW-0902">Two-component regulatory system</keyword>
<dbReference type="SMART" id="SM00387">
    <property type="entry name" value="HATPase_c"/>
    <property type="match status" value="1"/>
</dbReference>
<evidence type="ECO:0000256" key="6">
    <source>
        <dbReference type="ARBA" id="ARBA00023012"/>
    </source>
</evidence>
<dbReference type="InterPro" id="IPR005467">
    <property type="entry name" value="His_kinase_dom"/>
</dbReference>
<dbReference type="InterPro" id="IPR050736">
    <property type="entry name" value="Sensor_HK_Regulatory"/>
</dbReference>
<dbReference type="CDD" id="cd00082">
    <property type="entry name" value="HisKA"/>
    <property type="match status" value="1"/>
</dbReference>
<dbReference type="CDD" id="cd00075">
    <property type="entry name" value="HATPase"/>
    <property type="match status" value="1"/>
</dbReference>
<reference evidence="9" key="1">
    <citation type="journal article" date="2020" name="mSystems">
        <title>Genome- and Community-Level Interaction Insights into Carbon Utilization and Element Cycling Functions of Hydrothermarchaeota in Hydrothermal Sediment.</title>
        <authorList>
            <person name="Zhou Z."/>
            <person name="Liu Y."/>
            <person name="Xu W."/>
            <person name="Pan J."/>
            <person name="Luo Z.H."/>
            <person name="Li M."/>
        </authorList>
    </citation>
    <scope>NUCLEOTIDE SEQUENCE [LARGE SCALE GENOMIC DNA]</scope>
    <source>
        <strain evidence="9">SpSt-573</strain>
    </source>
</reference>
<dbReference type="Gene3D" id="3.30.565.10">
    <property type="entry name" value="Histidine kinase-like ATPase, C-terminal domain"/>
    <property type="match status" value="1"/>
</dbReference>